<evidence type="ECO:0000313" key="1">
    <source>
        <dbReference type="EMBL" id="MWV45185.1"/>
    </source>
</evidence>
<gene>
    <name evidence="1" type="ORF">GRF59_16290</name>
</gene>
<dbReference type="AlphaFoldDB" id="A0A7X3LIE4"/>
<accession>A0A7X3LIE4</accession>
<keyword evidence="2" id="KW-1185">Reference proteome</keyword>
<dbReference type="RefSeq" id="WP_160498766.1">
    <property type="nucleotide sequence ID" value="NZ_WUBI01000002.1"/>
</dbReference>
<reference evidence="1 2" key="1">
    <citation type="submission" date="2019-12" db="EMBL/GenBank/DDBJ databases">
        <title>Paenibacillus sp. nov., an endophytic bacterium isolated from the stem of Dendrobium.</title>
        <authorList>
            <person name="Zhao R."/>
        </authorList>
    </citation>
    <scope>NUCLEOTIDE SEQUENCE [LARGE SCALE GENOMIC DNA]</scope>
    <source>
        <strain evidence="1 2">HJL G12</strain>
    </source>
</reference>
<comment type="caution">
    <text evidence="1">The sequence shown here is derived from an EMBL/GenBank/DDBJ whole genome shotgun (WGS) entry which is preliminary data.</text>
</comment>
<proteinExistence type="predicted"/>
<protein>
    <submittedName>
        <fullName evidence="1">Uncharacterized protein</fullName>
    </submittedName>
</protein>
<name>A0A7X3LIE4_9BACL</name>
<evidence type="ECO:0000313" key="2">
    <source>
        <dbReference type="Proteomes" id="UP000460318"/>
    </source>
</evidence>
<dbReference type="Proteomes" id="UP000460318">
    <property type="component" value="Unassembled WGS sequence"/>
</dbReference>
<dbReference type="EMBL" id="WUBI01000002">
    <property type="protein sequence ID" value="MWV45185.1"/>
    <property type="molecule type" value="Genomic_DNA"/>
</dbReference>
<sequence>MINHDGSITRIEIYYYQVLMTIDLIVIRLNRGQSVPQAVEEVSNMDYSIMIGTGLKMTHSSHRLEFSQLLIYYKFSDYFFLLLECLRAIRSWESNKACDALVILKSRLEQHIIFDNERYHFFSRKEKNSPESLEKTVQRFLFENHLIKQEEFYNDFGFIRPL</sequence>
<organism evidence="1 2">
    <name type="scientific">Paenibacillus dendrobii</name>
    <dbReference type="NCBI Taxonomy" id="2691084"/>
    <lineage>
        <taxon>Bacteria</taxon>
        <taxon>Bacillati</taxon>
        <taxon>Bacillota</taxon>
        <taxon>Bacilli</taxon>
        <taxon>Bacillales</taxon>
        <taxon>Paenibacillaceae</taxon>
        <taxon>Paenibacillus</taxon>
    </lineage>
</organism>